<feature type="domain" description="Outer membrane protein beta-barrel" evidence="3">
    <location>
        <begin position="13"/>
        <end position="185"/>
    </location>
</feature>
<dbReference type="EMBL" id="BNCI01000002">
    <property type="protein sequence ID" value="GHF25127.1"/>
    <property type="molecule type" value="Genomic_DNA"/>
</dbReference>
<accession>A0A919AV79</accession>
<name>A0A919AV79_9PROT</name>
<protein>
    <recommendedName>
        <fullName evidence="3">Outer membrane protein beta-barrel domain-containing protein</fullName>
    </recommendedName>
</protein>
<dbReference type="Gene3D" id="2.40.160.20">
    <property type="match status" value="1"/>
</dbReference>
<keyword evidence="5" id="KW-1185">Reference proteome</keyword>
<dbReference type="Proteomes" id="UP000630923">
    <property type="component" value="Unassembled WGS sequence"/>
</dbReference>
<dbReference type="SUPFAM" id="SSF56925">
    <property type="entry name" value="OMPA-like"/>
    <property type="match status" value="1"/>
</dbReference>
<dbReference type="InterPro" id="IPR011250">
    <property type="entry name" value="OMP/PagP_B-barrel"/>
</dbReference>
<evidence type="ECO:0000313" key="4">
    <source>
        <dbReference type="EMBL" id="GHF25127.1"/>
    </source>
</evidence>
<keyword evidence="1 2" id="KW-0732">Signal</keyword>
<feature type="signal peptide" evidence="2">
    <location>
        <begin position="1"/>
        <end position="23"/>
    </location>
</feature>
<comment type="caution">
    <text evidence="4">The sequence shown here is derived from an EMBL/GenBank/DDBJ whole genome shotgun (WGS) entry which is preliminary data.</text>
</comment>
<evidence type="ECO:0000256" key="1">
    <source>
        <dbReference type="ARBA" id="ARBA00022729"/>
    </source>
</evidence>
<evidence type="ECO:0000313" key="5">
    <source>
        <dbReference type="Proteomes" id="UP000630923"/>
    </source>
</evidence>
<gene>
    <name evidence="4" type="ORF">GCM10017044_19880</name>
</gene>
<dbReference type="AlphaFoldDB" id="A0A919AV79"/>
<organism evidence="4 5">
    <name type="scientific">Kordiimonas sediminis</name>
    <dbReference type="NCBI Taxonomy" id="1735581"/>
    <lineage>
        <taxon>Bacteria</taxon>
        <taxon>Pseudomonadati</taxon>
        <taxon>Pseudomonadota</taxon>
        <taxon>Alphaproteobacteria</taxon>
        <taxon>Kordiimonadales</taxon>
        <taxon>Kordiimonadaceae</taxon>
        <taxon>Kordiimonas</taxon>
    </lineage>
</organism>
<dbReference type="RefSeq" id="WP_191252502.1">
    <property type="nucleotide sequence ID" value="NZ_BNCI01000002.1"/>
</dbReference>
<evidence type="ECO:0000256" key="2">
    <source>
        <dbReference type="SAM" id="SignalP"/>
    </source>
</evidence>
<dbReference type="InterPro" id="IPR027385">
    <property type="entry name" value="Beta-barrel_OMP"/>
</dbReference>
<proteinExistence type="predicted"/>
<sequence>MKTVSTLAIAIFATAGLASGAMAAEEKNFDGAYAGLELGFDKMKVTGAGDANINDKSLYYGGILGYRTQMDNGLVVGVEGTLGDNSANLFENARTKHEWSTSLTLGTTITDSTLLYGKVGYAEVKNKFTPADEDSFSVTDGGWRAGVGAEFALANNISLRTGVDYTRYDSNLKQWQGKAAVVFNF</sequence>
<reference evidence="4" key="2">
    <citation type="submission" date="2020-09" db="EMBL/GenBank/DDBJ databases">
        <authorList>
            <person name="Sun Q."/>
            <person name="Kim S."/>
        </authorList>
    </citation>
    <scope>NUCLEOTIDE SEQUENCE</scope>
    <source>
        <strain evidence="4">KCTC 42590</strain>
    </source>
</reference>
<dbReference type="Pfam" id="PF13505">
    <property type="entry name" value="OMP_b-brl"/>
    <property type="match status" value="1"/>
</dbReference>
<evidence type="ECO:0000259" key="3">
    <source>
        <dbReference type="Pfam" id="PF13505"/>
    </source>
</evidence>
<feature type="chain" id="PRO_5037715494" description="Outer membrane protein beta-barrel domain-containing protein" evidence="2">
    <location>
        <begin position="24"/>
        <end position="185"/>
    </location>
</feature>
<reference evidence="4" key="1">
    <citation type="journal article" date="2014" name="Int. J. Syst. Evol. Microbiol.">
        <title>Complete genome sequence of Corynebacterium casei LMG S-19264T (=DSM 44701T), isolated from a smear-ripened cheese.</title>
        <authorList>
            <consortium name="US DOE Joint Genome Institute (JGI-PGF)"/>
            <person name="Walter F."/>
            <person name="Albersmeier A."/>
            <person name="Kalinowski J."/>
            <person name="Ruckert C."/>
        </authorList>
    </citation>
    <scope>NUCLEOTIDE SEQUENCE</scope>
    <source>
        <strain evidence="4">KCTC 42590</strain>
    </source>
</reference>